<sequence>MLLGVDACSLPSPNIAGIVPLTLGNMIQDILLKKPATVFNLRQYLATSTAAYSSFFQTEQSNNDYITSLCKQNLHKKPLTFRGGQRVFRCALALTPGLIYACSCLRSLDRARTVHNHIRLSRHAPQSHPNMFGKCEYLEDARKVFDEILYRNAISLTVPIAGYSHNGKDADVLELYLLMLELALKDCHGPMDKDPMIHPTCSRIRWWSAAL</sequence>
<dbReference type="EMBL" id="JAXIOK010000007">
    <property type="protein sequence ID" value="KAK4765819.1"/>
    <property type="molecule type" value="Genomic_DNA"/>
</dbReference>
<dbReference type="InterPro" id="IPR011990">
    <property type="entry name" value="TPR-like_helical_dom_sf"/>
</dbReference>
<dbReference type="PANTHER" id="PTHR47928">
    <property type="entry name" value="REPEAT-CONTAINING PROTEIN, PUTATIVE-RELATED"/>
    <property type="match status" value="1"/>
</dbReference>
<dbReference type="PANTHER" id="PTHR47928:SF207">
    <property type="entry name" value="PENTATRICOPEPTIDE REPEAT-CONTAINING PROTEIN"/>
    <property type="match status" value="1"/>
</dbReference>
<protein>
    <submittedName>
        <fullName evidence="1">Uncharacterized protein</fullName>
    </submittedName>
</protein>
<accession>A0AAN7KEH5</accession>
<evidence type="ECO:0000313" key="2">
    <source>
        <dbReference type="Proteomes" id="UP001345219"/>
    </source>
</evidence>
<proteinExistence type="predicted"/>
<comment type="caution">
    <text evidence="1">The sequence shown here is derived from an EMBL/GenBank/DDBJ whole genome shotgun (WGS) entry which is preliminary data.</text>
</comment>
<gene>
    <name evidence="1" type="ORF">SAY87_007461</name>
</gene>
<dbReference type="Proteomes" id="UP001345219">
    <property type="component" value="Chromosome 7"/>
</dbReference>
<organism evidence="1 2">
    <name type="scientific">Trapa incisa</name>
    <dbReference type="NCBI Taxonomy" id="236973"/>
    <lineage>
        <taxon>Eukaryota</taxon>
        <taxon>Viridiplantae</taxon>
        <taxon>Streptophyta</taxon>
        <taxon>Embryophyta</taxon>
        <taxon>Tracheophyta</taxon>
        <taxon>Spermatophyta</taxon>
        <taxon>Magnoliopsida</taxon>
        <taxon>eudicotyledons</taxon>
        <taxon>Gunneridae</taxon>
        <taxon>Pentapetalae</taxon>
        <taxon>rosids</taxon>
        <taxon>malvids</taxon>
        <taxon>Myrtales</taxon>
        <taxon>Lythraceae</taxon>
        <taxon>Trapa</taxon>
    </lineage>
</organism>
<dbReference type="InterPro" id="IPR050421">
    <property type="entry name" value="PPR"/>
</dbReference>
<keyword evidence="2" id="KW-1185">Reference proteome</keyword>
<reference evidence="1 2" key="1">
    <citation type="journal article" date="2023" name="Hortic Res">
        <title>Pangenome of water caltrop reveals structural variations and asymmetric subgenome divergence after allopolyploidization.</title>
        <authorList>
            <person name="Zhang X."/>
            <person name="Chen Y."/>
            <person name="Wang L."/>
            <person name="Yuan Y."/>
            <person name="Fang M."/>
            <person name="Shi L."/>
            <person name="Lu R."/>
            <person name="Comes H.P."/>
            <person name="Ma Y."/>
            <person name="Chen Y."/>
            <person name="Huang G."/>
            <person name="Zhou Y."/>
            <person name="Zheng Z."/>
            <person name="Qiu Y."/>
        </authorList>
    </citation>
    <scope>NUCLEOTIDE SEQUENCE [LARGE SCALE GENOMIC DNA]</scope>
    <source>
        <tissue evidence="1">Roots</tissue>
    </source>
</reference>
<name>A0AAN7KEH5_9MYRT</name>
<dbReference type="AlphaFoldDB" id="A0AAN7KEH5"/>
<evidence type="ECO:0000313" key="1">
    <source>
        <dbReference type="EMBL" id="KAK4765819.1"/>
    </source>
</evidence>
<dbReference type="Gene3D" id="1.25.40.10">
    <property type="entry name" value="Tetratricopeptide repeat domain"/>
    <property type="match status" value="1"/>
</dbReference>